<dbReference type="AlphaFoldDB" id="A0A8C6VJJ7"/>
<accession>A0A8C6VJJ7</accession>
<reference evidence="5" key="1">
    <citation type="submission" date="2025-08" db="UniProtKB">
        <authorList>
            <consortium name="Ensembl"/>
        </authorList>
    </citation>
    <scope>IDENTIFICATION</scope>
</reference>
<proteinExistence type="predicted"/>
<evidence type="ECO:0000256" key="3">
    <source>
        <dbReference type="ARBA" id="ARBA00037342"/>
    </source>
</evidence>
<dbReference type="Pfam" id="PF13621">
    <property type="entry name" value="Cupin_8"/>
    <property type="match status" value="1"/>
</dbReference>
<dbReference type="InterPro" id="IPR003347">
    <property type="entry name" value="JmjC_dom"/>
</dbReference>
<evidence type="ECO:0000313" key="6">
    <source>
        <dbReference type="Proteomes" id="UP000694559"/>
    </source>
</evidence>
<feature type="domain" description="JmjC" evidence="4">
    <location>
        <begin position="126"/>
        <end position="286"/>
    </location>
</feature>
<evidence type="ECO:0000259" key="4">
    <source>
        <dbReference type="PROSITE" id="PS51184"/>
    </source>
</evidence>
<dbReference type="Proteomes" id="UP000694559">
    <property type="component" value="Unplaced"/>
</dbReference>
<sequence>MESEAVTTKVAALEPLHAGEQVKPFTPEEAKEIVMTLQKPVVFSNMTFDWPVLHWNVTYLASLLAGKKMVFRIGKKDTATAPLFETECAYAEATLDDFLAWSGRQQPCLSGPFSSYDLCKYWMYADYKYIDRLFEDKPEHFQDIRWSDFGFPGRSGKESTLWIGSTRANTPCHLDSYGCNLVLQVQGRKRWHLYPPEDSRLLYPTRIPYEESSVFSKVNVLNPNLRQYPLFKKAQAHVVTLDPGQVLLVPRHWWHYVESIDPITVSVNSWIELDADHEARIEEAITRTMICAIKSAENPSDTDSWLNPTEVEVTSHNTNLEYLNKAVSSYLEHQKTSVIKHQIPQMHSTDGNLQESYKRRKVQINTESECIKSKPCDSSRTVIEIEKLTTIPFGQSLFQVLPQSQETYPTGVAERDNKDLVSESERHFGKLHPAGKTSAMTTDSGTLVEDLECMTTFPQTLISTNDLLDCALSPQVLELSRRLKLQAQEEEKVNLFICFLKRFPTVTSIMHRRRKT</sequence>
<dbReference type="GO" id="GO:0005737">
    <property type="term" value="C:cytoplasm"/>
    <property type="evidence" value="ECO:0007669"/>
    <property type="project" value="UniProtKB-SubCell"/>
</dbReference>
<dbReference type="PANTHER" id="PTHR12461">
    <property type="entry name" value="HYPOXIA-INDUCIBLE FACTOR 1 ALPHA INHIBITOR-RELATED"/>
    <property type="match status" value="1"/>
</dbReference>
<dbReference type="InterPro" id="IPR041667">
    <property type="entry name" value="Cupin_8"/>
</dbReference>
<dbReference type="SMART" id="SM00558">
    <property type="entry name" value="JmjC"/>
    <property type="match status" value="1"/>
</dbReference>
<dbReference type="PROSITE" id="PS51184">
    <property type="entry name" value="JMJC"/>
    <property type="match status" value="1"/>
</dbReference>
<evidence type="ECO:0000313" key="5">
    <source>
        <dbReference type="Ensembl" id="ENSNNAP00000005241.1"/>
    </source>
</evidence>
<dbReference type="SUPFAM" id="SSF51197">
    <property type="entry name" value="Clavaminate synthase-like"/>
    <property type="match status" value="1"/>
</dbReference>
<dbReference type="Gene3D" id="2.60.120.650">
    <property type="entry name" value="Cupin"/>
    <property type="match status" value="1"/>
</dbReference>
<keyword evidence="2" id="KW-0963">Cytoplasm</keyword>
<dbReference type="OMA" id="QRMMSKS"/>
<dbReference type="GeneTree" id="ENSGT00940000159893"/>
<reference evidence="5" key="2">
    <citation type="submission" date="2025-09" db="UniProtKB">
        <authorList>
            <consortium name="Ensembl"/>
        </authorList>
    </citation>
    <scope>IDENTIFICATION</scope>
</reference>
<organism evidence="5 6">
    <name type="scientific">Naja naja</name>
    <name type="common">Indian cobra</name>
    <dbReference type="NCBI Taxonomy" id="35670"/>
    <lineage>
        <taxon>Eukaryota</taxon>
        <taxon>Metazoa</taxon>
        <taxon>Chordata</taxon>
        <taxon>Craniata</taxon>
        <taxon>Vertebrata</taxon>
        <taxon>Euteleostomi</taxon>
        <taxon>Lepidosauria</taxon>
        <taxon>Squamata</taxon>
        <taxon>Bifurcata</taxon>
        <taxon>Unidentata</taxon>
        <taxon>Episquamata</taxon>
        <taxon>Toxicofera</taxon>
        <taxon>Serpentes</taxon>
        <taxon>Colubroidea</taxon>
        <taxon>Elapidae</taxon>
        <taxon>Elapinae</taxon>
        <taxon>Naja</taxon>
    </lineage>
</organism>
<comment type="function">
    <text evidence="3">May play a role in cellular stress response.</text>
</comment>
<dbReference type="InterPro" id="IPR013296">
    <property type="entry name" value="HSPB1-associated_protein_1"/>
</dbReference>
<name>A0A8C6VJJ7_NAJNA</name>
<dbReference type="PRINTS" id="PR01886">
    <property type="entry name" value="PASS1"/>
</dbReference>
<comment type="subcellular location">
    <subcellularLocation>
        <location evidence="1">Cytoplasm</location>
    </subcellularLocation>
</comment>
<evidence type="ECO:0000256" key="1">
    <source>
        <dbReference type="ARBA" id="ARBA00004496"/>
    </source>
</evidence>
<keyword evidence="6" id="KW-1185">Reference proteome</keyword>
<dbReference type="FunFam" id="2.60.120.650:FF:000018">
    <property type="entry name" value="HSPB1-associated protein 1 homolog"/>
    <property type="match status" value="1"/>
</dbReference>
<evidence type="ECO:0000256" key="2">
    <source>
        <dbReference type="ARBA" id="ARBA00022490"/>
    </source>
</evidence>
<dbReference type="OrthoDB" id="47172at2759"/>
<dbReference type="PANTHER" id="PTHR12461:SF43">
    <property type="entry name" value="HSPB1-ASSOCIATED PROTEIN 1"/>
    <property type="match status" value="1"/>
</dbReference>
<dbReference type="Ensembl" id="ENSNNAT00000005473.1">
    <property type="protein sequence ID" value="ENSNNAP00000005241.1"/>
    <property type="gene ID" value="ENSNNAG00000003505.1"/>
</dbReference>
<protein>
    <submittedName>
        <fullName evidence="5">HSPB1 associated protein 1</fullName>
    </submittedName>
</protein>
<gene>
    <name evidence="5" type="primary">HSPBAP1</name>
</gene>